<evidence type="ECO:0000256" key="1">
    <source>
        <dbReference type="ARBA" id="ARBA00004496"/>
    </source>
</evidence>
<dbReference type="SUPFAM" id="SSF89550">
    <property type="entry name" value="PHP domain-like"/>
    <property type="match status" value="1"/>
</dbReference>
<dbReference type="EMBL" id="DRQG01000146">
    <property type="protein sequence ID" value="HGY57142.1"/>
    <property type="molecule type" value="Genomic_DNA"/>
</dbReference>
<dbReference type="InterPro" id="IPR004365">
    <property type="entry name" value="NA-bd_OB_tRNA"/>
</dbReference>
<evidence type="ECO:0000256" key="5">
    <source>
        <dbReference type="ARBA" id="ARBA00022695"/>
    </source>
</evidence>
<dbReference type="NCBIfam" id="NF004226">
    <property type="entry name" value="PRK05673.1"/>
    <property type="match status" value="1"/>
</dbReference>
<evidence type="ECO:0000313" key="10">
    <source>
        <dbReference type="EMBL" id="HGY57142.1"/>
    </source>
</evidence>
<gene>
    <name evidence="10" type="ORF">ENK44_15645</name>
</gene>
<keyword evidence="7" id="KW-0239">DNA-directed DNA polymerase</keyword>
<evidence type="ECO:0000256" key="2">
    <source>
        <dbReference type="ARBA" id="ARBA00012417"/>
    </source>
</evidence>
<dbReference type="PANTHER" id="PTHR32294">
    <property type="entry name" value="DNA POLYMERASE III SUBUNIT ALPHA"/>
    <property type="match status" value="1"/>
</dbReference>
<dbReference type="GO" id="GO:0005737">
    <property type="term" value="C:cytoplasm"/>
    <property type="evidence" value="ECO:0007669"/>
    <property type="project" value="UniProtKB-SubCell"/>
</dbReference>
<proteinExistence type="predicted"/>
<name>A0A7V4UFH9_CALAY</name>
<dbReference type="PANTHER" id="PTHR32294:SF0">
    <property type="entry name" value="DNA POLYMERASE III SUBUNIT ALPHA"/>
    <property type="match status" value="1"/>
</dbReference>
<dbReference type="InterPro" id="IPR041931">
    <property type="entry name" value="DNA_pol3_alpha_thumb_dom"/>
</dbReference>
<dbReference type="AlphaFoldDB" id="A0A7V4UFH9"/>
<comment type="caution">
    <text evidence="10">The sequence shown here is derived from an EMBL/GenBank/DDBJ whole genome shotgun (WGS) entry which is preliminary data.</text>
</comment>
<dbReference type="InterPro" id="IPR003141">
    <property type="entry name" value="Pol/His_phosphatase_N"/>
</dbReference>
<comment type="subcellular location">
    <subcellularLocation>
        <location evidence="1">Cytoplasm</location>
    </subcellularLocation>
</comment>
<evidence type="ECO:0000256" key="8">
    <source>
        <dbReference type="ARBA" id="ARBA00049244"/>
    </source>
</evidence>
<dbReference type="Gene3D" id="1.10.10.1600">
    <property type="entry name" value="Bacterial DNA polymerase III alpha subunit, thumb domain"/>
    <property type="match status" value="1"/>
</dbReference>
<dbReference type="Pfam" id="PF01336">
    <property type="entry name" value="tRNA_anti-codon"/>
    <property type="match status" value="1"/>
</dbReference>
<dbReference type="InterPro" id="IPR016195">
    <property type="entry name" value="Pol/histidinol_Pase-like"/>
</dbReference>
<keyword evidence="6" id="KW-0235">DNA replication</keyword>
<dbReference type="Proteomes" id="UP000885779">
    <property type="component" value="Unassembled WGS sequence"/>
</dbReference>
<dbReference type="SMART" id="SM00481">
    <property type="entry name" value="POLIIIAc"/>
    <property type="match status" value="1"/>
</dbReference>
<keyword evidence="4 10" id="KW-0808">Transferase</keyword>
<dbReference type="InterPro" id="IPR040982">
    <property type="entry name" value="DNA_pol3_finger"/>
</dbReference>
<dbReference type="InterPro" id="IPR004805">
    <property type="entry name" value="DnaE2/DnaE/PolC"/>
</dbReference>
<dbReference type="CDD" id="cd04485">
    <property type="entry name" value="DnaE_OBF"/>
    <property type="match status" value="1"/>
</dbReference>
<evidence type="ECO:0000256" key="6">
    <source>
        <dbReference type="ARBA" id="ARBA00022705"/>
    </source>
</evidence>
<dbReference type="GO" id="GO:0006260">
    <property type="term" value="P:DNA replication"/>
    <property type="evidence" value="ECO:0007669"/>
    <property type="project" value="UniProtKB-KW"/>
</dbReference>
<dbReference type="Pfam" id="PF07733">
    <property type="entry name" value="DNA_pol3_alpha"/>
    <property type="match status" value="1"/>
</dbReference>
<dbReference type="CDD" id="cd12113">
    <property type="entry name" value="PHP_PolIIIA_DnaE3"/>
    <property type="match status" value="1"/>
</dbReference>
<dbReference type="GO" id="GO:0003676">
    <property type="term" value="F:nucleic acid binding"/>
    <property type="evidence" value="ECO:0007669"/>
    <property type="project" value="InterPro"/>
</dbReference>
<dbReference type="Pfam" id="PF02811">
    <property type="entry name" value="PHP"/>
    <property type="match status" value="1"/>
</dbReference>
<dbReference type="Gene3D" id="1.10.150.870">
    <property type="match status" value="1"/>
</dbReference>
<dbReference type="InterPro" id="IPR004013">
    <property type="entry name" value="PHP_dom"/>
</dbReference>
<dbReference type="InterPro" id="IPR011708">
    <property type="entry name" value="DNA_pol3_alpha_NTPase_dom"/>
</dbReference>
<organism evidence="10">
    <name type="scientific">Caldithrix abyssi</name>
    <dbReference type="NCBI Taxonomy" id="187145"/>
    <lineage>
        <taxon>Bacteria</taxon>
        <taxon>Pseudomonadati</taxon>
        <taxon>Calditrichota</taxon>
        <taxon>Calditrichia</taxon>
        <taxon>Calditrichales</taxon>
        <taxon>Calditrichaceae</taxon>
        <taxon>Caldithrix</taxon>
    </lineage>
</organism>
<dbReference type="NCBIfam" id="TIGR00594">
    <property type="entry name" value="polc"/>
    <property type="match status" value="1"/>
</dbReference>
<reference evidence="10" key="1">
    <citation type="journal article" date="2020" name="mSystems">
        <title>Genome- and Community-Level Interaction Insights into Carbon Utilization and Element Cycling Functions of Hydrothermarchaeota in Hydrothermal Sediment.</title>
        <authorList>
            <person name="Zhou Z."/>
            <person name="Liu Y."/>
            <person name="Xu W."/>
            <person name="Pan J."/>
            <person name="Luo Z.H."/>
            <person name="Li M."/>
        </authorList>
    </citation>
    <scope>NUCLEOTIDE SEQUENCE [LARGE SCALE GENOMIC DNA]</scope>
    <source>
        <strain evidence="10">HyVt-577</strain>
    </source>
</reference>
<dbReference type="GO" id="GO:0008408">
    <property type="term" value="F:3'-5' exonuclease activity"/>
    <property type="evidence" value="ECO:0007669"/>
    <property type="project" value="InterPro"/>
</dbReference>
<dbReference type="EC" id="2.7.7.7" evidence="2"/>
<dbReference type="NCBIfam" id="NF005298">
    <property type="entry name" value="PRK06826.1"/>
    <property type="match status" value="1"/>
</dbReference>
<evidence type="ECO:0000256" key="3">
    <source>
        <dbReference type="ARBA" id="ARBA00019114"/>
    </source>
</evidence>
<dbReference type="Pfam" id="PF14579">
    <property type="entry name" value="HHH_6"/>
    <property type="match status" value="1"/>
</dbReference>
<dbReference type="Pfam" id="PF17657">
    <property type="entry name" value="DNA_pol3_finger"/>
    <property type="match status" value="1"/>
</dbReference>
<dbReference type="GO" id="GO:0003887">
    <property type="term" value="F:DNA-directed DNA polymerase activity"/>
    <property type="evidence" value="ECO:0007669"/>
    <property type="project" value="UniProtKB-KW"/>
</dbReference>
<dbReference type="InterPro" id="IPR029460">
    <property type="entry name" value="DNAPol_HHH"/>
</dbReference>
<evidence type="ECO:0000256" key="7">
    <source>
        <dbReference type="ARBA" id="ARBA00022932"/>
    </source>
</evidence>
<sequence>MSFVHLHSHTHYSLLDGAAKIKEIVQRTAELGMNALAITDHGNLFGVLEFYSEAEKAGIKPIIGMEAYIAPRERTLRKQVDGESTSYHLVLLAKNEMGFKNLIKLSSIAYLEGMYYKPRIDKKVLREHSEGLIATSACMKGEVAYKLRRGMREQAIKAAEEYLDIFGEDFYFEIQDHQIPEEAAVYPKIYELAKEMGVPIIGTNDNHYLRREDSQAHDILLCLQTGKDRDDPNRMRYGTDQLYLKSPDEMYALFRQTPEVYERTNEIAEKINLKIDFNKRHLPRFPIPKEEGEISADEYLRRLTYRGAEKKYPRMDKKVRERIEYELSVIGKMGFAGYFLITQDFINAARQKDIPVGLGRGSAAGSIVAYCLGITQVDPLRYDLLFERFLNPERITMPDIDIDFCKERRDEVIEYVKDKYGRKNVAQIITFGTMASRGVIRDVSRVLKVPIPVADRIAKLVPHEGAKPMPLEKAFKTVPELKELADSDDINMQELVRYSKTLEGIARHSSVHAAGIIITPDDITNYVPLYKNSDQEITTQWTMNWSEAIGLLKMDFLGLRNLTVIRKAEEMISERLGRRFRVDDIPLDDEKTFKLFGDGLTVGVFQFESSGMQEYLRKLKPSRIEDLIAMNALYRPGPMDMIDDFIDRKFGRKKIEYLHPKLEPILEETYGIIVYQEQVMRIASELAGFSLAEADLMRRAMGKKKKEVMEEQKKIFTEGCIKNNIDKKVAQKIAELIAKFAEYGFNKSHSAAYAIIAYQTAYLKAHFPAEFMAANLTSEVSDGDRVMTLMDECKKMGIKIKPPDVNYSQAHFVPLQDNAIAFGMEAIKNVGGSAIASIVAAREELGRPFKSLFEMLQHVDLRLVNKKVLESLIQAGAMDSLSDNRAQLFNSVEKAIDFAQEYQSRKQKNANQRSLFDLGGSGSDETMISYPELPDVPDWSTTEKLKKERELLGYYVSGHPLEPYKAVVKLFSTDISPFIEAVLGSEDGKVPENKRPPQVLRIGGQITDIRTTYDRKQQKMAFVKMEDFNRTYEIVVFSSVYPQFEALLQTDRMVLVQGRLNSDITDSVIKLIGERIFALENVPAELTESLLLQIGKEQIDEETVHRLKVNLQSSPGRQKIYFEFRPNGTKPYRFVSNALTVKLTYPLLSEIDKLIGYENIRIKVHEE</sequence>
<protein>
    <recommendedName>
        <fullName evidence="3">DNA polymerase III subunit alpha</fullName>
        <ecNumber evidence="2">2.7.7.7</ecNumber>
    </recommendedName>
</protein>
<comment type="catalytic activity">
    <reaction evidence="8">
        <text>DNA(n) + a 2'-deoxyribonucleoside 5'-triphosphate = DNA(n+1) + diphosphate</text>
        <dbReference type="Rhea" id="RHEA:22508"/>
        <dbReference type="Rhea" id="RHEA-COMP:17339"/>
        <dbReference type="Rhea" id="RHEA-COMP:17340"/>
        <dbReference type="ChEBI" id="CHEBI:33019"/>
        <dbReference type="ChEBI" id="CHEBI:61560"/>
        <dbReference type="ChEBI" id="CHEBI:173112"/>
        <dbReference type="EC" id="2.7.7.7"/>
    </reaction>
</comment>
<keyword evidence="5 10" id="KW-0548">Nucleotidyltransferase</keyword>
<dbReference type="Gene3D" id="3.20.20.140">
    <property type="entry name" value="Metal-dependent hydrolases"/>
    <property type="match status" value="1"/>
</dbReference>
<feature type="domain" description="Polymerase/histidinol phosphatase N-terminal" evidence="9">
    <location>
        <begin position="4"/>
        <end position="71"/>
    </location>
</feature>
<evidence type="ECO:0000256" key="4">
    <source>
        <dbReference type="ARBA" id="ARBA00022679"/>
    </source>
</evidence>
<evidence type="ECO:0000259" key="9">
    <source>
        <dbReference type="SMART" id="SM00481"/>
    </source>
</evidence>
<accession>A0A7V4UFH9</accession>